<feature type="transmembrane region" description="Helical" evidence="1">
    <location>
        <begin position="21"/>
        <end position="40"/>
    </location>
</feature>
<dbReference type="KEGG" id="mphi:EG856_00720"/>
<dbReference type="AlphaFoldDB" id="A0A4P6MS24"/>
<evidence type="ECO:0000313" key="2">
    <source>
        <dbReference type="EMBL" id="QBF34454.1"/>
    </source>
</evidence>
<keyword evidence="3" id="KW-1185">Reference proteome</keyword>
<evidence type="ECO:0000313" key="3">
    <source>
        <dbReference type="Proteomes" id="UP000289326"/>
    </source>
</evidence>
<accession>A0A4P6MS24</accession>
<organism evidence="2 3">
    <name type="scientific">Mycoplasmopsis phocirhinis</name>
    <dbReference type="NCBI Taxonomy" id="142650"/>
    <lineage>
        <taxon>Bacteria</taxon>
        <taxon>Bacillati</taxon>
        <taxon>Mycoplasmatota</taxon>
        <taxon>Mycoplasmoidales</taxon>
        <taxon>Metamycoplasmataceae</taxon>
        <taxon>Mycoplasmopsis</taxon>
    </lineage>
</organism>
<dbReference type="RefSeq" id="WP_130429232.1">
    <property type="nucleotide sequence ID" value="NZ_CP034841.1"/>
</dbReference>
<keyword evidence="1" id="KW-0472">Membrane</keyword>
<keyword evidence="1" id="KW-0812">Transmembrane</keyword>
<sequence>MKAVIAKKKPTINRMRSVRSSTLIVKIIWITNIAIPIPTISNHNKTEITMEVNKNVVVSELFNVVAALNPINIIANKNNKLAKPDKINHAIDNFCLFVKFIFLLNFSYLTLLYKKQLKHDMLLMNLLVLLRVINGFNV</sequence>
<protein>
    <submittedName>
        <fullName evidence="2">Uncharacterized protein</fullName>
    </submittedName>
</protein>
<name>A0A4P6MS24_9BACT</name>
<dbReference type="EMBL" id="CP034841">
    <property type="protein sequence ID" value="QBF34454.1"/>
    <property type="molecule type" value="Genomic_DNA"/>
</dbReference>
<dbReference type="Proteomes" id="UP000289326">
    <property type="component" value="Chromosome"/>
</dbReference>
<proteinExistence type="predicted"/>
<feature type="transmembrane region" description="Helical" evidence="1">
    <location>
        <begin position="90"/>
        <end position="113"/>
    </location>
</feature>
<evidence type="ECO:0000256" key="1">
    <source>
        <dbReference type="SAM" id="Phobius"/>
    </source>
</evidence>
<keyword evidence="1" id="KW-1133">Transmembrane helix</keyword>
<gene>
    <name evidence="2" type="ORF">EG856_00720</name>
</gene>
<reference evidence="2 3" key="1">
    <citation type="submission" date="2019-01" db="EMBL/GenBank/DDBJ databases">
        <title>Complete sequence and annotation of the Mycoplasma phocirhinis strain 852T genome.</title>
        <authorList>
            <person name="Frasca S.Jr."/>
            <person name="Kutish G.F."/>
            <person name="Castellanos Gell J."/>
            <person name="Michaels D.L."/>
            <person name="Brown D.R."/>
        </authorList>
    </citation>
    <scope>NUCLEOTIDE SEQUENCE [LARGE SCALE GENOMIC DNA]</scope>
    <source>
        <strain evidence="2 3">852</strain>
    </source>
</reference>